<evidence type="ECO:0000313" key="6">
    <source>
        <dbReference type="EMBL" id="SMP62347.1"/>
    </source>
</evidence>
<dbReference type="PRINTS" id="PR00039">
    <property type="entry name" value="HTHLYSR"/>
</dbReference>
<reference evidence="6 7" key="1">
    <citation type="submission" date="2017-05" db="EMBL/GenBank/DDBJ databases">
        <authorList>
            <person name="Varghese N."/>
            <person name="Submissions S."/>
        </authorList>
    </citation>
    <scope>NUCLEOTIDE SEQUENCE [LARGE SCALE GENOMIC DNA]</scope>
    <source>
        <strain evidence="6 7">DSM 26001</strain>
    </source>
</reference>
<evidence type="ECO:0000259" key="5">
    <source>
        <dbReference type="PROSITE" id="PS50931"/>
    </source>
</evidence>
<evidence type="ECO:0000256" key="3">
    <source>
        <dbReference type="ARBA" id="ARBA00023125"/>
    </source>
</evidence>
<dbReference type="SUPFAM" id="SSF53850">
    <property type="entry name" value="Periplasmic binding protein-like II"/>
    <property type="match status" value="1"/>
</dbReference>
<dbReference type="GO" id="GO:0003677">
    <property type="term" value="F:DNA binding"/>
    <property type="evidence" value="ECO:0007669"/>
    <property type="project" value="UniProtKB-KW"/>
</dbReference>
<name>A0ABY1QA06_9BURK</name>
<dbReference type="PANTHER" id="PTHR30537:SF5">
    <property type="entry name" value="HTH-TYPE TRANSCRIPTIONAL ACTIVATOR TTDR-RELATED"/>
    <property type="match status" value="1"/>
</dbReference>
<protein>
    <submittedName>
        <fullName evidence="6">DNA-binding transcriptional regulator, LysR family</fullName>
    </submittedName>
</protein>
<dbReference type="Gene3D" id="3.40.190.290">
    <property type="match status" value="1"/>
</dbReference>
<dbReference type="InterPro" id="IPR036390">
    <property type="entry name" value="WH_DNA-bd_sf"/>
</dbReference>
<dbReference type="InterPro" id="IPR058163">
    <property type="entry name" value="LysR-type_TF_proteobact-type"/>
</dbReference>
<proteinExistence type="inferred from homology"/>
<dbReference type="CDD" id="cd08422">
    <property type="entry name" value="PBP2_CrgA_like"/>
    <property type="match status" value="1"/>
</dbReference>
<accession>A0ABY1QA06</accession>
<dbReference type="PROSITE" id="PS50931">
    <property type="entry name" value="HTH_LYSR"/>
    <property type="match status" value="1"/>
</dbReference>
<feature type="domain" description="HTH lysR-type" evidence="5">
    <location>
        <begin position="1"/>
        <end position="59"/>
    </location>
</feature>
<dbReference type="SUPFAM" id="SSF46785">
    <property type="entry name" value="Winged helix' DNA-binding domain"/>
    <property type="match status" value="1"/>
</dbReference>
<keyword evidence="7" id="KW-1185">Reference proteome</keyword>
<dbReference type="Pfam" id="PF00126">
    <property type="entry name" value="HTH_1"/>
    <property type="match status" value="1"/>
</dbReference>
<organism evidence="6 7">
    <name type="scientific">Noviherbaspirillum suwonense</name>
    <dbReference type="NCBI Taxonomy" id="1224511"/>
    <lineage>
        <taxon>Bacteria</taxon>
        <taxon>Pseudomonadati</taxon>
        <taxon>Pseudomonadota</taxon>
        <taxon>Betaproteobacteria</taxon>
        <taxon>Burkholderiales</taxon>
        <taxon>Oxalobacteraceae</taxon>
        <taxon>Noviherbaspirillum</taxon>
    </lineage>
</organism>
<comment type="caution">
    <text evidence="6">The sequence shown here is derived from an EMBL/GenBank/DDBJ whole genome shotgun (WGS) entry which is preliminary data.</text>
</comment>
<keyword evidence="4" id="KW-0804">Transcription</keyword>
<sequence>MDKFQEMQAFVAVVDQGSFVRAAEALGTSKAAISRQVADLEHRLGIRLLNRTTRRLSMTDEGQLFHLRCTDLLNGLEEAESELSLRRGTPSGRLRISAPVTFGISYLAPLWGKFLQQHPKISMEVTLSDHTVDLVEDGFDLAVRISRAPHPTYIARRLASTTMVLCASPAYLERHGTPEHPQDIADHNVISYTYWSSKDEWEFTLPTGKIETVMTRPRLHANSGDTCVAAALQAQGIVLQPDFLVHQPLRDGLLVQLLPQYQTAELGIYAVYTSREHLPLKLRSLIDFLVDSFRQPAWTVNQAS</sequence>
<dbReference type="InterPro" id="IPR000847">
    <property type="entry name" value="LysR_HTH_N"/>
</dbReference>
<keyword evidence="2" id="KW-0805">Transcription regulation</keyword>
<dbReference type="PANTHER" id="PTHR30537">
    <property type="entry name" value="HTH-TYPE TRANSCRIPTIONAL REGULATOR"/>
    <property type="match status" value="1"/>
</dbReference>
<evidence type="ECO:0000256" key="2">
    <source>
        <dbReference type="ARBA" id="ARBA00023015"/>
    </source>
</evidence>
<comment type="similarity">
    <text evidence="1">Belongs to the LysR transcriptional regulatory family.</text>
</comment>
<evidence type="ECO:0000256" key="1">
    <source>
        <dbReference type="ARBA" id="ARBA00009437"/>
    </source>
</evidence>
<evidence type="ECO:0000313" key="7">
    <source>
        <dbReference type="Proteomes" id="UP001158049"/>
    </source>
</evidence>
<dbReference type="RefSeq" id="WP_283442598.1">
    <property type="nucleotide sequence ID" value="NZ_FXUL01000008.1"/>
</dbReference>
<dbReference type="InterPro" id="IPR005119">
    <property type="entry name" value="LysR_subst-bd"/>
</dbReference>
<dbReference type="EMBL" id="FXUL01000008">
    <property type="protein sequence ID" value="SMP62347.1"/>
    <property type="molecule type" value="Genomic_DNA"/>
</dbReference>
<keyword evidence="3 6" id="KW-0238">DNA-binding</keyword>
<dbReference type="Pfam" id="PF03466">
    <property type="entry name" value="LysR_substrate"/>
    <property type="match status" value="1"/>
</dbReference>
<dbReference type="InterPro" id="IPR036388">
    <property type="entry name" value="WH-like_DNA-bd_sf"/>
</dbReference>
<evidence type="ECO:0000256" key="4">
    <source>
        <dbReference type="ARBA" id="ARBA00023163"/>
    </source>
</evidence>
<dbReference type="Gene3D" id="1.10.10.10">
    <property type="entry name" value="Winged helix-like DNA-binding domain superfamily/Winged helix DNA-binding domain"/>
    <property type="match status" value="1"/>
</dbReference>
<gene>
    <name evidence="6" type="ORF">SAMN06295970_10894</name>
</gene>
<dbReference type="Proteomes" id="UP001158049">
    <property type="component" value="Unassembled WGS sequence"/>
</dbReference>